<name>A0A0A8ZEW9_ARUDO</name>
<dbReference type="EMBL" id="GBRH01261697">
    <property type="protein sequence ID" value="JAD36198.1"/>
    <property type="molecule type" value="Transcribed_RNA"/>
</dbReference>
<reference evidence="2" key="2">
    <citation type="journal article" date="2015" name="Data Brief">
        <title>Shoot transcriptome of the giant reed, Arundo donax.</title>
        <authorList>
            <person name="Barrero R.A."/>
            <person name="Guerrero F.D."/>
            <person name="Moolhuijzen P."/>
            <person name="Goolsby J.A."/>
            <person name="Tidwell J."/>
            <person name="Bellgard S.E."/>
            <person name="Bellgard M.I."/>
        </authorList>
    </citation>
    <scope>NUCLEOTIDE SEQUENCE</scope>
    <source>
        <tissue evidence="2">Shoot tissue taken approximately 20 cm above the soil surface</tissue>
    </source>
</reference>
<organism evidence="2">
    <name type="scientific">Arundo donax</name>
    <name type="common">Giant reed</name>
    <name type="synonym">Donax arundinaceus</name>
    <dbReference type="NCBI Taxonomy" id="35708"/>
    <lineage>
        <taxon>Eukaryota</taxon>
        <taxon>Viridiplantae</taxon>
        <taxon>Streptophyta</taxon>
        <taxon>Embryophyta</taxon>
        <taxon>Tracheophyta</taxon>
        <taxon>Spermatophyta</taxon>
        <taxon>Magnoliopsida</taxon>
        <taxon>Liliopsida</taxon>
        <taxon>Poales</taxon>
        <taxon>Poaceae</taxon>
        <taxon>PACMAD clade</taxon>
        <taxon>Arundinoideae</taxon>
        <taxon>Arundineae</taxon>
        <taxon>Arundo</taxon>
    </lineage>
</organism>
<proteinExistence type="predicted"/>
<keyword evidence="1" id="KW-0472">Membrane</keyword>
<protein>
    <submittedName>
        <fullName evidence="2">Uncharacterized protein</fullName>
    </submittedName>
</protein>
<evidence type="ECO:0000313" key="2">
    <source>
        <dbReference type="EMBL" id="JAD36198.1"/>
    </source>
</evidence>
<feature type="transmembrane region" description="Helical" evidence="1">
    <location>
        <begin position="14"/>
        <end position="34"/>
    </location>
</feature>
<sequence length="35" mass="4379">MSKQDREHKRLKKVYELFESLSYFYIVFSFVLSFI</sequence>
<keyword evidence="1" id="KW-1133">Transmembrane helix</keyword>
<accession>A0A0A8ZEW9</accession>
<dbReference type="AlphaFoldDB" id="A0A0A8ZEW9"/>
<evidence type="ECO:0000256" key="1">
    <source>
        <dbReference type="SAM" id="Phobius"/>
    </source>
</evidence>
<keyword evidence="1" id="KW-0812">Transmembrane</keyword>
<reference evidence="2" key="1">
    <citation type="submission" date="2014-09" db="EMBL/GenBank/DDBJ databases">
        <authorList>
            <person name="Magalhaes I.L.F."/>
            <person name="Oliveira U."/>
            <person name="Santos F.R."/>
            <person name="Vidigal T.H.D.A."/>
            <person name="Brescovit A.D."/>
            <person name="Santos A.J."/>
        </authorList>
    </citation>
    <scope>NUCLEOTIDE SEQUENCE</scope>
    <source>
        <tissue evidence="2">Shoot tissue taken approximately 20 cm above the soil surface</tissue>
    </source>
</reference>